<organism evidence="2 3">
    <name type="scientific">Enhydrobacter aerosaccus</name>
    <dbReference type="NCBI Taxonomy" id="225324"/>
    <lineage>
        <taxon>Bacteria</taxon>
        <taxon>Pseudomonadati</taxon>
        <taxon>Pseudomonadota</taxon>
        <taxon>Alphaproteobacteria</taxon>
        <taxon>Hyphomicrobiales</taxon>
        <taxon>Enhydrobacter</taxon>
    </lineage>
</organism>
<dbReference type="AlphaFoldDB" id="A0A1T4SQQ2"/>
<dbReference type="RefSeq" id="WP_085936743.1">
    <property type="nucleotide sequence ID" value="NZ_FUWJ01000009.1"/>
</dbReference>
<proteinExistence type="predicted"/>
<feature type="transmembrane region" description="Helical" evidence="1">
    <location>
        <begin position="60"/>
        <end position="81"/>
    </location>
</feature>
<feature type="transmembrane region" description="Helical" evidence="1">
    <location>
        <begin position="34"/>
        <end position="53"/>
    </location>
</feature>
<feature type="transmembrane region" description="Helical" evidence="1">
    <location>
        <begin position="101"/>
        <end position="122"/>
    </location>
</feature>
<dbReference type="Proteomes" id="UP000190092">
    <property type="component" value="Unassembled WGS sequence"/>
</dbReference>
<gene>
    <name evidence="2" type="ORF">SAMN02745126_04993</name>
</gene>
<name>A0A1T4SQQ2_9HYPH</name>
<evidence type="ECO:0000313" key="2">
    <source>
        <dbReference type="EMBL" id="SKA30594.1"/>
    </source>
</evidence>
<protein>
    <submittedName>
        <fullName evidence="2">Uncharacterized protein</fullName>
    </submittedName>
</protein>
<evidence type="ECO:0000256" key="1">
    <source>
        <dbReference type="SAM" id="Phobius"/>
    </source>
</evidence>
<accession>A0A1T4SQQ2</accession>
<evidence type="ECO:0000313" key="3">
    <source>
        <dbReference type="Proteomes" id="UP000190092"/>
    </source>
</evidence>
<keyword evidence="1" id="KW-0812">Transmembrane</keyword>
<keyword evidence="3" id="KW-1185">Reference proteome</keyword>
<keyword evidence="1" id="KW-1133">Transmembrane helix</keyword>
<dbReference type="EMBL" id="FUWJ01000009">
    <property type="protein sequence ID" value="SKA30594.1"/>
    <property type="molecule type" value="Genomic_DNA"/>
</dbReference>
<keyword evidence="1" id="KW-0472">Membrane</keyword>
<reference evidence="3" key="1">
    <citation type="submission" date="2017-02" db="EMBL/GenBank/DDBJ databases">
        <authorList>
            <person name="Varghese N."/>
            <person name="Submissions S."/>
        </authorList>
    </citation>
    <scope>NUCLEOTIDE SEQUENCE [LARGE SCALE GENOMIC DNA]</scope>
    <source>
        <strain evidence="3">ATCC 27094</strain>
    </source>
</reference>
<sequence length="132" mass="14351">MNEPRNELLKKIAGTALGVAGFAARVTISFFVILWAYALVTIAFDGLLAMSWAKFLADPLIPVAIAIIVGAVMPYLLFFNVVCMVVDPSLESCFPELVPTWAYLCAGLAAIPVAIIWGRICLRRCGPASEWF</sequence>